<dbReference type="RefSeq" id="WP_091613889.1">
    <property type="nucleotide sequence ID" value="NZ_FOEF01000002.1"/>
</dbReference>
<evidence type="ECO:0000313" key="2">
    <source>
        <dbReference type="Proteomes" id="UP000198582"/>
    </source>
</evidence>
<dbReference type="Proteomes" id="UP000198582">
    <property type="component" value="Unassembled WGS sequence"/>
</dbReference>
<dbReference type="SUPFAM" id="SSF52540">
    <property type="entry name" value="P-loop containing nucleoside triphosphate hydrolases"/>
    <property type="match status" value="1"/>
</dbReference>
<dbReference type="AlphaFoldDB" id="A0A1H8T1T8"/>
<reference evidence="2" key="1">
    <citation type="submission" date="2016-10" db="EMBL/GenBank/DDBJ databases">
        <authorList>
            <person name="Varghese N."/>
            <person name="Submissions S."/>
        </authorList>
    </citation>
    <scope>NUCLEOTIDE SEQUENCE [LARGE SCALE GENOMIC DNA]</scope>
    <source>
        <strain evidence="2">DSM 44993</strain>
    </source>
</reference>
<accession>A0A1H8T1T8</accession>
<dbReference type="Pfam" id="PF13671">
    <property type="entry name" value="AAA_33"/>
    <property type="match status" value="1"/>
</dbReference>
<dbReference type="Gene3D" id="3.40.50.300">
    <property type="entry name" value="P-loop containing nucleotide triphosphate hydrolases"/>
    <property type="match status" value="1"/>
</dbReference>
<dbReference type="EMBL" id="FOEF01000002">
    <property type="protein sequence ID" value="SEO84960.1"/>
    <property type="molecule type" value="Genomic_DNA"/>
</dbReference>
<organism evidence="1 2">
    <name type="scientific">Amycolatopsis saalfeldensis</name>
    <dbReference type="NCBI Taxonomy" id="394193"/>
    <lineage>
        <taxon>Bacteria</taxon>
        <taxon>Bacillati</taxon>
        <taxon>Actinomycetota</taxon>
        <taxon>Actinomycetes</taxon>
        <taxon>Pseudonocardiales</taxon>
        <taxon>Pseudonocardiaceae</taxon>
        <taxon>Amycolatopsis</taxon>
    </lineage>
</organism>
<name>A0A1H8T1T8_9PSEU</name>
<sequence>MPRLIHLNGPSGIGKSTVARLYADRHPGVLDLDTDQLLPLIGGWRDDFWATLPVGRRLAVAMAETHLRAGHDVVLPQLATALDEVEGFEAAALAAGAEYREIVLTAPKQHAFDRYSARASVVDSSPHRQIDDILAEHGGLRLLDRIHDHVAGYLALRPACTVLDTEGLDPEQTYAAVETSLSWRFF</sequence>
<protein>
    <submittedName>
        <fullName evidence="1">AAA domain-containing protein</fullName>
    </submittedName>
</protein>
<dbReference type="STRING" id="394193.SAMN04489732_102393"/>
<keyword evidence="2" id="KW-1185">Reference proteome</keyword>
<dbReference type="InterPro" id="IPR027417">
    <property type="entry name" value="P-loop_NTPase"/>
</dbReference>
<proteinExistence type="predicted"/>
<gene>
    <name evidence="1" type="ORF">SAMN04489732_102393</name>
</gene>
<evidence type="ECO:0000313" key="1">
    <source>
        <dbReference type="EMBL" id="SEO84960.1"/>
    </source>
</evidence>
<dbReference type="OrthoDB" id="7837405at2"/>